<feature type="non-terminal residue" evidence="4">
    <location>
        <position position="118"/>
    </location>
</feature>
<dbReference type="GO" id="GO:0004557">
    <property type="term" value="F:alpha-galactosidase activity"/>
    <property type="evidence" value="ECO:0007669"/>
    <property type="project" value="UniProtKB-EC"/>
</dbReference>
<dbReference type="PANTHER" id="PTHR35273">
    <property type="entry name" value="ALPHA-1,4 POLYGALACTOSAMINIDASE, PUTATIVE (AFU_ORTHOLOGUE AFUA_3G07890)-RELATED"/>
    <property type="match status" value="1"/>
</dbReference>
<comment type="caution">
    <text evidence="4">The sequence shown here is derived from an EMBL/GenBank/DDBJ whole genome shotgun (WGS) entry which is preliminary data.</text>
</comment>
<dbReference type="InterPro" id="IPR013785">
    <property type="entry name" value="Aldolase_TIM"/>
</dbReference>
<evidence type="ECO:0000259" key="3">
    <source>
        <dbReference type="Pfam" id="PF03537"/>
    </source>
</evidence>
<proteinExistence type="predicted"/>
<evidence type="ECO:0000313" key="4">
    <source>
        <dbReference type="EMBL" id="OXV07177.1"/>
    </source>
</evidence>
<dbReference type="SUPFAM" id="SSF51445">
    <property type="entry name" value="(Trans)glycosidases"/>
    <property type="match status" value="1"/>
</dbReference>
<dbReference type="PANTHER" id="PTHR35273:SF2">
    <property type="entry name" value="ALPHA-GALACTOSIDASE"/>
    <property type="match status" value="1"/>
</dbReference>
<dbReference type="Gene3D" id="3.20.20.70">
    <property type="entry name" value="Aldolase class I"/>
    <property type="match status" value="1"/>
</dbReference>
<protein>
    <recommendedName>
        <fullName evidence="2">alpha-galactosidase</fullName>
        <ecNumber evidence="2">3.2.1.22</ecNumber>
    </recommendedName>
</protein>
<organism evidence="4 5">
    <name type="scientific">Elaphomyces granulatus</name>
    <dbReference type="NCBI Taxonomy" id="519963"/>
    <lineage>
        <taxon>Eukaryota</taxon>
        <taxon>Fungi</taxon>
        <taxon>Dikarya</taxon>
        <taxon>Ascomycota</taxon>
        <taxon>Pezizomycotina</taxon>
        <taxon>Eurotiomycetes</taxon>
        <taxon>Eurotiomycetidae</taxon>
        <taxon>Eurotiales</taxon>
        <taxon>Elaphomycetaceae</taxon>
        <taxon>Elaphomyces</taxon>
    </lineage>
</organism>
<dbReference type="EMBL" id="NPHW01005032">
    <property type="protein sequence ID" value="OXV07177.1"/>
    <property type="molecule type" value="Genomic_DNA"/>
</dbReference>
<dbReference type="Proteomes" id="UP000243515">
    <property type="component" value="Unassembled WGS sequence"/>
</dbReference>
<evidence type="ECO:0000313" key="5">
    <source>
        <dbReference type="Proteomes" id="UP000243515"/>
    </source>
</evidence>
<evidence type="ECO:0000256" key="1">
    <source>
        <dbReference type="ARBA" id="ARBA00001255"/>
    </source>
</evidence>
<evidence type="ECO:0000256" key="2">
    <source>
        <dbReference type="ARBA" id="ARBA00012755"/>
    </source>
</evidence>
<keyword evidence="5" id="KW-1185">Reference proteome</keyword>
<dbReference type="InterPro" id="IPR004352">
    <property type="entry name" value="GH114_TIM-barrel"/>
</dbReference>
<dbReference type="OrthoDB" id="2108802at2759"/>
<dbReference type="InterPro" id="IPR017853">
    <property type="entry name" value="GH"/>
</dbReference>
<accession>A0A232LTM0</accession>
<name>A0A232LTM0_9EURO</name>
<reference evidence="4 5" key="1">
    <citation type="journal article" date="2015" name="Environ. Microbiol.">
        <title>Metagenome sequence of Elaphomyces granulatus from sporocarp tissue reveals Ascomycota ectomycorrhizal fingerprints of genome expansion and a Proteobacteria-rich microbiome.</title>
        <authorList>
            <person name="Quandt C.A."/>
            <person name="Kohler A."/>
            <person name="Hesse C.N."/>
            <person name="Sharpton T.J."/>
            <person name="Martin F."/>
            <person name="Spatafora J.W."/>
        </authorList>
    </citation>
    <scope>NUCLEOTIDE SEQUENCE [LARGE SCALE GENOMIC DNA]</scope>
    <source>
        <strain evidence="4 5">OSC145934</strain>
    </source>
</reference>
<feature type="non-terminal residue" evidence="4">
    <location>
        <position position="1"/>
    </location>
</feature>
<dbReference type="AlphaFoldDB" id="A0A232LTM0"/>
<comment type="catalytic activity">
    <reaction evidence="1">
        <text>Hydrolysis of terminal, non-reducing alpha-D-galactose residues in alpha-D-galactosides, including galactose oligosaccharides, galactomannans and galactolipids.</text>
        <dbReference type="EC" id="3.2.1.22"/>
    </reaction>
</comment>
<dbReference type="EC" id="3.2.1.22" evidence="2"/>
<dbReference type="Pfam" id="PF03537">
    <property type="entry name" value="Glyco_hydro_114"/>
    <property type="match status" value="1"/>
</dbReference>
<gene>
    <name evidence="4" type="ORF">Egran_05054</name>
</gene>
<sequence length="118" mass="12694">NRDGFGSTANDAVDYVTFLANAASQRSLSIGLKNAGGIVPNVLSLMQWEVNEQCEVNAECHLFQPFISAGKPVFHIEYPSSAPNVDQATISRICGDQTAAGFSTVMKNLNLDDWVIAC</sequence>
<feature type="domain" description="Glycoside-hydrolase family GH114 TIM-barrel" evidence="3">
    <location>
        <begin position="2"/>
        <end position="114"/>
    </location>
</feature>